<feature type="compositionally biased region" description="Basic and acidic residues" evidence="3">
    <location>
        <begin position="84"/>
        <end position="100"/>
    </location>
</feature>
<dbReference type="SMART" id="SM00448">
    <property type="entry name" value="REC"/>
    <property type="match status" value="1"/>
</dbReference>
<dbReference type="PROSITE" id="PS00622">
    <property type="entry name" value="HTH_LUXR_1"/>
    <property type="match status" value="1"/>
</dbReference>
<name>A0ABU2STQ3_9ACTN</name>
<dbReference type="Gene3D" id="1.10.10.10">
    <property type="entry name" value="Winged helix-like DNA-binding domain superfamily/Winged helix DNA-binding domain"/>
    <property type="match status" value="1"/>
</dbReference>
<dbReference type="RefSeq" id="WP_311613484.1">
    <property type="nucleotide sequence ID" value="NZ_JAVRFI010000017.1"/>
</dbReference>
<dbReference type="InterPro" id="IPR039420">
    <property type="entry name" value="WalR-like"/>
</dbReference>
<evidence type="ECO:0000256" key="2">
    <source>
        <dbReference type="PROSITE-ProRule" id="PRU00169"/>
    </source>
</evidence>
<evidence type="ECO:0000256" key="3">
    <source>
        <dbReference type="SAM" id="MobiDB-lite"/>
    </source>
</evidence>
<dbReference type="Proteomes" id="UP001180531">
    <property type="component" value="Unassembled WGS sequence"/>
</dbReference>
<dbReference type="SUPFAM" id="SSF46894">
    <property type="entry name" value="C-terminal effector domain of the bipartite response regulators"/>
    <property type="match status" value="1"/>
</dbReference>
<dbReference type="EMBL" id="JAVRFI010000017">
    <property type="protein sequence ID" value="MDT0451996.1"/>
    <property type="molecule type" value="Genomic_DNA"/>
</dbReference>
<reference evidence="6" key="1">
    <citation type="submission" date="2024-05" db="EMBL/GenBank/DDBJ databases">
        <title>30 novel species of actinomycetes from the DSMZ collection.</title>
        <authorList>
            <person name="Nouioui I."/>
        </authorList>
    </citation>
    <scope>NUCLEOTIDE SEQUENCE</scope>
    <source>
        <strain evidence="6">DSM 40473</strain>
    </source>
</reference>
<feature type="domain" description="Response regulatory" evidence="5">
    <location>
        <begin position="3"/>
        <end position="159"/>
    </location>
</feature>
<accession>A0ABU2STQ3</accession>
<dbReference type="InterPro" id="IPR000792">
    <property type="entry name" value="Tscrpt_reg_LuxR_C"/>
</dbReference>
<dbReference type="PANTHER" id="PTHR43214">
    <property type="entry name" value="TWO-COMPONENT RESPONSE REGULATOR"/>
    <property type="match status" value="1"/>
</dbReference>
<dbReference type="PANTHER" id="PTHR43214:SF42">
    <property type="entry name" value="TRANSCRIPTIONAL REGULATORY PROTEIN DESR"/>
    <property type="match status" value="1"/>
</dbReference>
<protein>
    <submittedName>
        <fullName evidence="6">DNA-binding response regulator</fullName>
    </submittedName>
</protein>
<evidence type="ECO:0000256" key="1">
    <source>
        <dbReference type="ARBA" id="ARBA00023125"/>
    </source>
</evidence>
<dbReference type="InterPro" id="IPR016032">
    <property type="entry name" value="Sig_transdc_resp-reg_C-effctor"/>
</dbReference>
<keyword evidence="7" id="KW-1185">Reference proteome</keyword>
<dbReference type="Gene3D" id="3.40.50.2300">
    <property type="match status" value="2"/>
</dbReference>
<evidence type="ECO:0000313" key="7">
    <source>
        <dbReference type="Proteomes" id="UP001180531"/>
    </source>
</evidence>
<keyword evidence="1 6" id="KW-0238">DNA-binding</keyword>
<keyword evidence="2" id="KW-0597">Phosphoprotein</keyword>
<feature type="domain" description="HTH luxR-type" evidence="4">
    <location>
        <begin position="174"/>
        <end position="239"/>
    </location>
</feature>
<evidence type="ECO:0000259" key="5">
    <source>
        <dbReference type="PROSITE" id="PS50110"/>
    </source>
</evidence>
<evidence type="ECO:0000313" key="6">
    <source>
        <dbReference type="EMBL" id="MDT0451996.1"/>
    </source>
</evidence>
<proteinExistence type="predicted"/>
<evidence type="ECO:0000259" key="4">
    <source>
        <dbReference type="PROSITE" id="PS50043"/>
    </source>
</evidence>
<feature type="modified residue" description="4-aspartylphosphate" evidence="2">
    <location>
        <position position="52"/>
    </location>
</feature>
<dbReference type="PROSITE" id="PS50110">
    <property type="entry name" value="RESPONSE_REGULATORY"/>
    <property type="match status" value="1"/>
</dbReference>
<dbReference type="SMART" id="SM00421">
    <property type="entry name" value="HTH_LUXR"/>
    <property type="match status" value="1"/>
</dbReference>
<dbReference type="SUPFAM" id="SSF52172">
    <property type="entry name" value="CheY-like"/>
    <property type="match status" value="2"/>
</dbReference>
<sequence>MIRVLLIHDTYLLRMALAALLGREPDLEVSSTSWRGAATAARTTRPDVCVADMDSPDAGECVNLRAADVRAGGARVGGFRAGDGRAGEGRCPEGGGERAAGRTNGVAGARPGDGRPALLALTTAGLPGPLRRAYEAGALGYLSKNASPDRLVEGIRHVAKGERYIDETLGFGFLQAAEIPLTRRELSVLSLAAEGASVGEIARSLHLSNGTVRNYMAAITRKTGARNRVDAIRISRGAGWV</sequence>
<dbReference type="PRINTS" id="PR00038">
    <property type="entry name" value="HTHLUXR"/>
</dbReference>
<dbReference type="PROSITE" id="PS50043">
    <property type="entry name" value="HTH_LUXR_2"/>
    <property type="match status" value="1"/>
</dbReference>
<dbReference type="GO" id="GO:0003677">
    <property type="term" value="F:DNA binding"/>
    <property type="evidence" value="ECO:0007669"/>
    <property type="project" value="UniProtKB-KW"/>
</dbReference>
<organism evidence="6 7">
    <name type="scientific">Streptomyces hesseae</name>
    <dbReference type="NCBI Taxonomy" id="3075519"/>
    <lineage>
        <taxon>Bacteria</taxon>
        <taxon>Bacillati</taxon>
        <taxon>Actinomycetota</taxon>
        <taxon>Actinomycetes</taxon>
        <taxon>Kitasatosporales</taxon>
        <taxon>Streptomycetaceae</taxon>
        <taxon>Streptomyces</taxon>
    </lineage>
</organism>
<dbReference type="InterPro" id="IPR011006">
    <property type="entry name" value="CheY-like_superfamily"/>
</dbReference>
<dbReference type="CDD" id="cd06170">
    <property type="entry name" value="LuxR_C_like"/>
    <property type="match status" value="1"/>
</dbReference>
<dbReference type="InterPro" id="IPR001789">
    <property type="entry name" value="Sig_transdc_resp-reg_receiver"/>
</dbReference>
<dbReference type="InterPro" id="IPR036388">
    <property type="entry name" value="WH-like_DNA-bd_sf"/>
</dbReference>
<dbReference type="Pfam" id="PF00196">
    <property type="entry name" value="GerE"/>
    <property type="match status" value="1"/>
</dbReference>
<comment type="caution">
    <text evidence="6">The sequence shown here is derived from an EMBL/GenBank/DDBJ whole genome shotgun (WGS) entry which is preliminary data.</text>
</comment>
<gene>
    <name evidence="6" type="ORF">RM609_23360</name>
</gene>
<feature type="region of interest" description="Disordered" evidence="3">
    <location>
        <begin position="84"/>
        <end position="104"/>
    </location>
</feature>